<dbReference type="GO" id="GO:0003756">
    <property type="term" value="F:protein disulfide isomerase activity"/>
    <property type="evidence" value="ECO:0007669"/>
    <property type="project" value="TreeGrafter"/>
</dbReference>
<dbReference type="InterPro" id="IPR051063">
    <property type="entry name" value="PDI"/>
</dbReference>
<dbReference type="PRINTS" id="PR00421">
    <property type="entry name" value="THIOREDOXIN"/>
</dbReference>
<keyword evidence="4" id="KW-0413">Isomerase</keyword>
<dbReference type="InterPro" id="IPR013766">
    <property type="entry name" value="Thioredoxin_domain"/>
</dbReference>
<feature type="chain" id="PRO_5003410204" description="Thioredoxin domain-containing protein" evidence="2">
    <location>
        <begin position="27"/>
        <end position="128"/>
    </location>
</feature>
<sequence length="128" mass="14164">MFVSRTICKTLFLVLLASAALTTVRASAEDAASGTSSSVVELVPDTFEKTVKDPTKHVFVMFYAPWCGHCNRLKPKWEELARELKGDESLVIAKVDADAHHDIANQYDVQGYPTLRLYTKGNKGGVLY</sequence>
<accession>G0TZ66</accession>
<comment type="similarity">
    <text evidence="1">Belongs to the protein disulfide isomerase family.</text>
</comment>
<evidence type="ECO:0000256" key="1">
    <source>
        <dbReference type="ARBA" id="ARBA00006347"/>
    </source>
</evidence>
<organism evidence="4">
    <name type="scientific">Trypanosoma vivax (strain Y486)</name>
    <dbReference type="NCBI Taxonomy" id="1055687"/>
    <lineage>
        <taxon>Eukaryota</taxon>
        <taxon>Discoba</taxon>
        <taxon>Euglenozoa</taxon>
        <taxon>Kinetoplastea</taxon>
        <taxon>Metakinetoplastina</taxon>
        <taxon>Trypanosomatida</taxon>
        <taxon>Trypanosomatidae</taxon>
        <taxon>Trypanosoma</taxon>
        <taxon>Duttonella</taxon>
    </lineage>
</organism>
<dbReference type="CDD" id="cd02961">
    <property type="entry name" value="PDI_a_family"/>
    <property type="match status" value="1"/>
</dbReference>
<protein>
    <recommendedName>
        <fullName evidence="3">Thioredoxin domain-containing protein</fullName>
    </recommendedName>
</protein>
<dbReference type="VEuPathDB" id="TriTrypDB:TvY486_0705890"/>
<keyword evidence="2" id="KW-0732">Signal</keyword>
<dbReference type="InterPro" id="IPR036249">
    <property type="entry name" value="Thioredoxin-like_sf"/>
</dbReference>
<dbReference type="GO" id="GO:0006457">
    <property type="term" value="P:protein folding"/>
    <property type="evidence" value="ECO:0007669"/>
    <property type="project" value="TreeGrafter"/>
</dbReference>
<dbReference type="Gene3D" id="3.40.30.10">
    <property type="entry name" value="Glutaredoxin"/>
    <property type="match status" value="1"/>
</dbReference>
<dbReference type="PANTHER" id="PTHR45672">
    <property type="entry name" value="PROTEIN DISULFIDE-ISOMERASE C17H9.14C-RELATED"/>
    <property type="match status" value="1"/>
</dbReference>
<name>G0TZ66_TRYVY</name>
<dbReference type="SUPFAM" id="SSF52833">
    <property type="entry name" value="Thioredoxin-like"/>
    <property type="match status" value="1"/>
</dbReference>
<proteinExistence type="inferred from homology"/>
<dbReference type="PROSITE" id="PS00194">
    <property type="entry name" value="THIOREDOXIN_1"/>
    <property type="match status" value="1"/>
</dbReference>
<dbReference type="AlphaFoldDB" id="G0TZ66"/>
<dbReference type="Pfam" id="PF00085">
    <property type="entry name" value="Thioredoxin"/>
    <property type="match status" value="1"/>
</dbReference>
<evidence type="ECO:0000259" key="3">
    <source>
        <dbReference type="PROSITE" id="PS51352"/>
    </source>
</evidence>
<dbReference type="PROSITE" id="PS51352">
    <property type="entry name" value="THIOREDOXIN_2"/>
    <property type="match status" value="1"/>
</dbReference>
<dbReference type="EMBL" id="HE573023">
    <property type="protein sequence ID" value="CCC49269.1"/>
    <property type="molecule type" value="Genomic_DNA"/>
</dbReference>
<gene>
    <name evidence="4" type="ORF">TVY486_0705890</name>
</gene>
<feature type="signal peptide" evidence="2">
    <location>
        <begin position="1"/>
        <end position="26"/>
    </location>
</feature>
<evidence type="ECO:0000256" key="2">
    <source>
        <dbReference type="SAM" id="SignalP"/>
    </source>
</evidence>
<feature type="domain" description="Thioredoxin" evidence="3">
    <location>
        <begin position="15"/>
        <end position="128"/>
    </location>
</feature>
<dbReference type="GO" id="GO:0005783">
    <property type="term" value="C:endoplasmic reticulum"/>
    <property type="evidence" value="ECO:0007669"/>
    <property type="project" value="TreeGrafter"/>
</dbReference>
<dbReference type="PANTHER" id="PTHR45672:SF11">
    <property type="entry name" value="PROTEIN DISULFIDE-ISOMERASE C17H9.14C"/>
    <property type="match status" value="1"/>
</dbReference>
<dbReference type="InterPro" id="IPR017937">
    <property type="entry name" value="Thioredoxin_CS"/>
</dbReference>
<evidence type="ECO:0000313" key="4">
    <source>
        <dbReference type="EMBL" id="CCC49269.1"/>
    </source>
</evidence>
<reference evidence="4" key="1">
    <citation type="journal article" date="2012" name="Proc. Natl. Acad. Sci. U.S.A.">
        <title>Antigenic diversity is generated by distinct evolutionary mechanisms in African trypanosome species.</title>
        <authorList>
            <person name="Jackson A.P."/>
            <person name="Berry A."/>
            <person name="Aslett M."/>
            <person name="Allison H.C."/>
            <person name="Burton P."/>
            <person name="Vavrova-Anderson J."/>
            <person name="Brown R."/>
            <person name="Browne H."/>
            <person name="Corton N."/>
            <person name="Hauser H."/>
            <person name="Gamble J."/>
            <person name="Gilderthorp R."/>
            <person name="Marcello L."/>
            <person name="McQuillan J."/>
            <person name="Otto T.D."/>
            <person name="Quail M.A."/>
            <person name="Sanders M.J."/>
            <person name="van Tonder A."/>
            <person name="Ginger M.L."/>
            <person name="Field M.C."/>
            <person name="Barry J.D."/>
            <person name="Hertz-Fowler C."/>
            <person name="Berriman M."/>
        </authorList>
    </citation>
    <scope>NUCLEOTIDE SEQUENCE</scope>
    <source>
        <strain evidence="4">Y486</strain>
    </source>
</reference>